<dbReference type="SUPFAM" id="SSF102114">
    <property type="entry name" value="Radical SAM enzymes"/>
    <property type="match status" value="1"/>
</dbReference>
<comment type="caution">
    <text evidence="6">The sequence shown here is derived from an EMBL/GenBank/DDBJ whole genome shotgun (WGS) entry which is preliminary data.</text>
</comment>
<dbReference type="InterPro" id="IPR007197">
    <property type="entry name" value="rSAM"/>
</dbReference>
<keyword evidence="3" id="KW-0408">Iron</keyword>
<dbReference type="Gene3D" id="3.20.20.70">
    <property type="entry name" value="Aldolase class I"/>
    <property type="match status" value="1"/>
</dbReference>
<dbReference type="SFLD" id="SFLDG01100">
    <property type="entry name" value="methyltransferase_(Class_D)"/>
    <property type="match status" value="1"/>
</dbReference>
<evidence type="ECO:0000256" key="1">
    <source>
        <dbReference type="ARBA" id="ARBA00022691"/>
    </source>
</evidence>
<accession>A0AAE3GSN2</accession>
<keyword evidence="2" id="KW-0479">Metal-binding</keyword>
<keyword evidence="4" id="KW-0411">Iron-sulfur</keyword>
<evidence type="ECO:0000256" key="3">
    <source>
        <dbReference type="ARBA" id="ARBA00023004"/>
    </source>
</evidence>
<dbReference type="PANTHER" id="PTHR43306:SF1">
    <property type="entry name" value="7,8-DIHYDRO-6-HYDROXYMETHYLPTERIN DIMETHYLTRANSFERASE"/>
    <property type="match status" value="1"/>
</dbReference>
<dbReference type="SFLD" id="SFLDS00029">
    <property type="entry name" value="Radical_SAM"/>
    <property type="match status" value="1"/>
</dbReference>
<organism evidence="6 7">
    <name type="scientific">Limnofasciculus baicalensis BBK-W-15</name>
    <dbReference type="NCBI Taxonomy" id="2699891"/>
    <lineage>
        <taxon>Bacteria</taxon>
        <taxon>Bacillati</taxon>
        <taxon>Cyanobacteriota</taxon>
        <taxon>Cyanophyceae</taxon>
        <taxon>Coleofasciculales</taxon>
        <taxon>Coleofasciculaceae</taxon>
        <taxon>Limnofasciculus</taxon>
        <taxon>Limnofasciculus baicalensis</taxon>
    </lineage>
</organism>
<dbReference type="PROSITE" id="PS51918">
    <property type="entry name" value="RADICAL_SAM"/>
    <property type="match status" value="1"/>
</dbReference>
<protein>
    <submittedName>
        <fullName evidence="6">Radical SAM protein</fullName>
    </submittedName>
</protein>
<dbReference type="InterPro" id="IPR034474">
    <property type="entry name" value="Methyltransferase_Class_D"/>
</dbReference>
<dbReference type="RefSeq" id="WP_254011882.1">
    <property type="nucleotide sequence ID" value="NZ_JAMZMM010000092.1"/>
</dbReference>
<dbReference type="CDD" id="cd01335">
    <property type="entry name" value="Radical_SAM"/>
    <property type="match status" value="1"/>
</dbReference>
<proteinExistence type="predicted"/>
<sequence length="483" mass="54720">MPTRPYLFYALTNSVCSKCLVKVEAKIIFRDDCVYLVKHCPTHGHEEVLIADDIEYYKKSLEFIKPGDMPLKFNTPIKYGCPYDCGLCPDHEQHSCLTLIEVTDRCNLSCPICYADSGAEELSTNGNQPRKHRSLAQIERMLDAVVANEGEPQIIQLSGGEPTIHPEFFEIMDLVKSKPIKHLMINTNGVRIAKDKTFCHRLSQYKPGIEIYLQFDSFEAEALQELRGADLREVRKNAIANLNEFNISTTLVVTLKKGLNDGEIGKIIDYALKQKSVRGVNFQPIQAAGRLTGFDAKKNRYTLTEVRRSILQQSPHFKPEDILPVPCHPDCLAMGYALKLNGKVIPLTGLIDPNKFVDIVPNSVIYEQNEELKRHIFELFSTSHSPLSAATSLKQLLCCLPMLPVPEGINYDNVFRVMIVQFLDAYNFDVRSVKRSCIHIVHPDGRIIPFDTFNMFYREGSAGYHLVSQLHENAPNLNYVTQK</sequence>
<dbReference type="GO" id="GO:0046872">
    <property type="term" value="F:metal ion binding"/>
    <property type="evidence" value="ECO:0007669"/>
    <property type="project" value="UniProtKB-KW"/>
</dbReference>
<evidence type="ECO:0000259" key="5">
    <source>
        <dbReference type="PROSITE" id="PS51918"/>
    </source>
</evidence>
<reference evidence="6" key="1">
    <citation type="submission" date="2022-06" db="EMBL/GenBank/DDBJ databases">
        <title>New cyanobacteria of genus Symplocastrum in benthos of Lake Baikal.</title>
        <authorList>
            <person name="Sorokovikova E."/>
            <person name="Tikhonova I."/>
            <person name="Krasnopeev A."/>
            <person name="Evseev P."/>
            <person name="Gladkikh A."/>
            <person name="Belykh O."/>
        </authorList>
    </citation>
    <scope>NUCLEOTIDE SEQUENCE</scope>
    <source>
        <strain evidence="6">BBK-W-15</strain>
    </source>
</reference>
<dbReference type="GO" id="GO:0051536">
    <property type="term" value="F:iron-sulfur cluster binding"/>
    <property type="evidence" value="ECO:0007669"/>
    <property type="project" value="UniProtKB-KW"/>
</dbReference>
<dbReference type="PANTHER" id="PTHR43306">
    <property type="entry name" value="7,8-DIHYDRO-6-HYDROXYMETHYLPTERIN DIMETHYLTRANSFERASE"/>
    <property type="match status" value="1"/>
</dbReference>
<feature type="domain" description="Radical SAM core" evidence="5">
    <location>
        <begin position="89"/>
        <end position="314"/>
    </location>
</feature>
<keyword evidence="1" id="KW-0949">S-adenosyl-L-methionine</keyword>
<evidence type="ECO:0000256" key="4">
    <source>
        <dbReference type="ARBA" id="ARBA00023014"/>
    </source>
</evidence>
<dbReference type="SFLD" id="SFLDG01067">
    <property type="entry name" value="SPASM/twitch_domain_containing"/>
    <property type="match status" value="1"/>
</dbReference>
<dbReference type="InterPro" id="IPR058240">
    <property type="entry name" value="rSAM_sf"/>
</dbReference>
<dbReference type="GO" id="GO:0003824">
    <property type="term" value="F:catalytic activity"/>
    <property type="evidence" value="ECO:0007669"/>
    <property type="project" value="InterPro"/>
</dbReference>
<dbReference type="InterPro" id="IPR013785">
    <property type="entry name" value="Aldolase_TIM"/>
</dbReference>
<evidence type="ECO:0000313" key="6">
    <source>
        <dbReference type="EMBL" id="MCP2729093.1"/>
    </source>
</evidence>
<gene>
    <name evidence="6" type="ORF">NJ959_11555</name>
</gene>
<keyword evidence="7" id="KW-1185">Reference proteome</keyword>
<dbReference type="EMBL" id="JAMZMM010000092">
    <property type="protein sequence ID" value="MCP2729093.1"/>
    <property type="molecule type" value="Genomic_DNA"/>
</dbReference>
<dbReference type="Pfam" id="PF04055">
    <property type="entry name" value="Radical_SAM"/>
    <property type="match status" value="1"/>
</dbReference>
<dbReference type="Pfam" id="PF23545">
    <property type="entry name" value="Zn_ribbon_HMPTM"/>
    <property type="match status" value="1"/>
</dbReference>
<evidence type="ECO:0000313" key="7">
    <source>
        <dbReference type="Proteomes" id="UP001204953"/>
    </source>
</evidence>
<dbReference type="InterPro" id="IPR056488">
    <property type="entry name" value="Zn_ribbon_HMPTM"/>
</dbReference>
<name>A0AAE3GSN2_9CYAN</name>
<evidence type="ECO:0000256" key="2">
    <source>
        <dbReference type="ARBA" id="ARBA00022723"/>
    </source>
</evidence>
<dbReference type="AlphaFoldDB" id="A0AAE3GSN2"/>
<dbReference type="Proteomes" id="UP001204953">
    <property type="component" value="Unassembled WGS sequence"/>
</dbReference>